<name>A0ABY7QH58_9ACTN</name>
<reference evidence="1 2" key="1">
    <citation type="submission" date="2022-12" db="EMBL/GenBank/DDBJ databases">
        <title>HUAS 3-15.</title>
        <authorList>
            <person name="Mo P."/>
        </authorList>
    </citation>
    <scope>NUCLEOTIDE SEQUENCE [LARGE SCALE GENOMIC DNA]</scope>
    <source>
        <strain evidence="1 2">HUAS 3-15</strain>
        <plasmid evidence="1 2">punmamed4</plasmid>
    </source>
</reference>
<gene>
    <name evidence="1" type="ORF">O1G21_41170</name>
</gene>
<sequence length="166" mass="18267">MPRPRLRLPERDRFSSVGDVVKRPELWAQLPEPVRDTVGGLMTHFIALSRTNQDGPACGGPLLIHEDGATECRAGCPGERAVLHVPEALQFCVYADRYDDALPEQACGWCAHFHNEAHDRLQVCPGVETDHDDGTQECSLGTDCHAPDGLHEHGQTCGLFEPCTRC</sequence>
<dbReference type="RefSeq" id="WP_270151896.1">
    <property type="nucleotide sequence ID" value="NZ_CP115453.1"/>
</dbReference>
<protein>
    <submittedName>
        <fullName evidence="1">Uncharacterized protein</fullName>
    </submittedName>
</protein>
<dbReference type="Proteomes" id="UP001212821">
    <property type="component" value="Plasmid punmamed4"/>
</dbReference>
<geneLocation type="plasmid" evidence="1 2">
    <name>punmamed4</name>
</geneLocation>
<evidence type="ECO:0000313" key="2">
    <source>
        <dbReference type="Proteomes" id="UP001212821"/>
    </source>
</evidence>
<keyword evidence="2" id="KW-1185">Reference proteome</keyword>
<evidence type="ECO:0000313" key="1">
    <source>
        <dbReference type="EMBL" id="WBP92160.1"/>
    </source>
</evidence>
<accession>A0ABY7QH58</accession>
<dbReference type="EMBL" id="CP115453">
    <property type="protein sequence ID" value="WBP92160.1"/>
    <property type="molecule type" value="Genomic_DNA"/>
</dbReference>
<organism evidence="1 2">
    <name type="scientific">Kitasatospora cathayae</name>
    <dbReference type="NCBI Taxonomy" id="3004092"/>
    <lineage>
        <taxon>Bacteria</taxon>
        <taxon>Bacillati</taxon>
        <taxon>Actinomycetota</taxon>
        <taxon>Actinomycetes</taxon>
        <taxon>Kitasatosporales</taxon>
        <taxon>Streptomycetaceae</taxon>
        <taxon>Kitasatospora</taxon>
    </lineage>
</organism>
<keyword evidence="1" id="KW-0614">Plasmid</keyword>
<proteinExistence type="predicted"/>